<dbReference type="Proteomes" id="UP000789920">
    <property type="component" value="Unassembled WGS sequence"/>
</dbReference>
<comment type="caution">
    <text evidence="1">The sequence shown here is derived from an EMBL/GenBank/DDBJ whole genome shotgun (WGS) entry which is preliminary data.</text>
</comment>
<evidence type="ECO:0000313" key="2">
    <source>
        <dbReference type="Proteomes" id="UP000789920"/>
    </source>
</evidence>
<organism evidence="1 2">
    <name type="scientific">Racocetra persica</name>
    <dbReference type="NCBI Taxonomy" id="160502"/>
    <lineage>
        <taxon>Eukaryota</taxon>
        <taxon>Fungi</taxon>
        <taxon>Fungi incertae sedis</taxon>
        <taxon>Mucoromycota</taxon>
        <taxon>Glomeromycotina</taxon>
        <taxon>Glomeromycetes</taxon>
        <taxon>Diversisporales</taxon>
        <taxon>Gigasporaceae</taxon>
        <taxon>Racocetra</taxon>
    </lineage>
</organism>
<feature type="non-terminal residue" evidence="1">
    <location>
        <position position="1"/>
    </location>
</feature>
<keyword evidence="2" id="KW-1185">Reference proteome</keyword>
<evidence type="ECO:0000313" key="1">
    <source>
        <dbReference type="EMBL" id="CAG8837209.1"/>
    </source>
</evidence>
<reference evidence="1" key="1">
    <citation type="submission" date="2021-06" db="EMBL/GenBank/DDBJ databases">
        <authorList>
            <person name="Kallberg Y."/>
            <person name="Tangrot J."/>
            <person name="Rosling A."/>
        </authorList>
    </citation>
    <scope>NUCLEOTIDE SEQUENCE</scope>
    <source>
        <strain evidence="1">MA461A</strain>
    </source>
</reference>
<proteinExistence type="predicted"/>
<feature type="non-terminal residue" evidence="1">
    <location>
        <position position="134"/>
    </location>
</feature>
<sequence length="134" mass="15474">QGSSSIYLNHEMEIDQDASRINFDKSVDKERCYNEWQKVMEYSSIITEYATSPNGHSQYSSDEISTPTSSQNWHAYDDIPGVSTPIIDESRQSDYMIENHRKLLESSSKYPPLTVEQQIQIAKYLDLHGEYEPS</sequence>
<dbReference type="EMBL" id="CAJVQC010116939">
    <property type="protein sequence ID" value="CAG8837209.1"/>
    <property type="molecule type" value="Genomic_DNA"/>
</dbReference>
<name>A0ACA9SHW9_9GLOM</name>
<protein>
    <submittedName>
        <fullName evidence="1">931_t:CDS:1</fullName>
    </submittedName>
</protein>
<gene>
    <name evidence="1" type="ORF">RPERSI_LOCUS30218</name>
</gene>
<accession>A0ACA9SHW9</accession>